<reference evidence="2 3" key="1">
    <citation type="submission" date="2018-09" db="EMBL/GenBank/DDBJ databases">
        <title>Bacillus saliacetes sp. nov., isolated from Thai shrimp paste (Ka-pi).</title>
        <authorList>
            <person name="Daroonpunt R."/>
            <person name="Tanasupawat S."/>
            <person name="Yiamsombut S."/>
        </authorList>
    </citation>
    <scope>NUCLEOTIDE SEQUENCE [LARGE SCALE GENOMIC DNA]</scope>
    <source>
        <strain evidence="2 3">SKP7-4</strain>
    </source>
</reference>
<organism evidence="2 3">
    <name type="scientific">Bacillus salacetis</name>
    <dbReference type="NCBI Taxonomy" id="2315464"/>
    <lineage>
        <taxon>Bacteria</taxon>
        <taxon>Bacillati</taxon>
        <taxon>Bacillota</taxon>
        <taxon>Bacilli</taxon>
        <taxon>Bacillales</taxon>
        <taxon>Bacillaceae</taxon>
        <taxon>Bacillus</taxon>
    </lineage>
</organism>
<keyword evidence="1" id="KW-0472">Membrane</keyword>
<evidence type="ECO:0000256" key="1">
    <source>
        <dbReference type="SAM" id="Phobius"/>
    </source>
</evidence>
<sequence length="105" mass="11538">MQMKKKIIGTLVSAAVFGLLVWAASQILSFSYIEWSFFIGLAVSVILFFFNSSGGALSKAATLNASTAGWKIQKDNDLKANVGFVFYGVLLFTVISFIMMIITFY</sequence>
<gene>
    <name evidence="2" type="ORF">D3H55_08995</name>
</gene>
<evidence type="ECO:0000313" key="2">
    <source>
        <dbReference type="EMBL" id="RIW34641.1"/>
    </source>
</evidence>
<feature type="transmembrane region" description="Helical" evidence="1">
    <location>
        <begin position="33"/>
        <end position="50"/>
    </location>
</feature>
<proteinExistence type="predicted"/>
<keyword evidence="3" id="KW-1185">Reference proteome</keyword>
<feature type="transmembrane region" description="Helical" evidence="1">
    <location>
        <begin position="84"/>
        <end position="104"/>
    </location>
</feature>
<protein>
    <recommendedName>
        <fullName evidence="4">DUF5316 domain-containing protein</fullName>
    </recommendedName>
</protein>
<keyword evidence="1" id="KW-1133">Transmembrane helix</keyword>
<dbReference type="OrthoDB" id="2872863at2"/>
<evidence type="ECO:0000313" key="3">
    <source>
        <dbReference type="Proteomes" id="UP000265801"/>
    </source>
</evidence>
<dbReference type="EMBL" id="QXIR01000010">
    <property type="protein sequence ID" value="RIW34641.1"/>
    <property type="molecule type" value="Genomic_DNA"/>
</dbReference>
<dbReference type="Proteomes" id="UP000265801">
    <property type="component" value="Unassembled WGS sequence"/>
</dbReference>
<keyword evidence="1" id="KW-0812">Transmembrane</keyword>
<dbReference type="AlphaFoldDB" id="A0A3A1R445"/>
<name>A0A3A1R445_9BACI</name>
<accession>A0A3A1R445</accession>
<evidence type="ECO:0008006" key="4">
    <source>
        <dbReference type="Google" id="ProtNLM"/>
    </source>
</evidence>
<comment type="caution">
    <text evidence="2">The sequence shown here is derived from an EMBL/GenBank/DDBJ whole genome shotgun (WGS) entry which is preliminary data.</text>
</comment>